<proteinExistence type="predicted"/>
<organismHost>
    <name type="scientific">Homo sapiens</name>
    <name type="common">Human</name>
    <dbReference type="NCBI Taxonomy" id="9606"/>
</organismHost>
<dbReference type="PRINTS" id="PR01217">
    <property type="entry name" value="PRICHEXTENSN"/>
</dbReference>
<sequence>MIKRQGNVEIRVYYESVRTLRSRSHLKPSDRQQSPGHRVFPGSPGFRDHPENLGNPEYRELPETPGYRVTPGIHDNPGSPGLPGSPGPHAPPANHVRLAGLYSPGKYAPLASPDPFSPQDGAYARARVGLHTAVRVPPTGSPTHTHLRHDPGDEPTSDDSGLYPLDARALAHLVMLPADHRAFFRTVVEVSRMCAANVRDPPPPATGAMLGRHARLVHTQWLRANQETSPLWPWRTAAINFITHHGPPRPNPPTHARPVDGLCFLVLSDTRIDVFVRGAVLDPLPASVWCVWVWGPGPNPTPVLGQFVPLINFTNRFYRIVSYCGGETDVGIETAMILRRPNASGWGTTHTGQMPMSHPHPRVREVRGGLFILWFRPHKQPPESVWVWLHFLSGGRACFFLATPHPPTPHPPTPHPPTPHPPTPHPPTPHPPTPHPPTPHPPTPHPPTPHPPTPHPPTPHPPTPHPPTPHPPTPHPPTPHPPKNQPGDNIANRTQFNVVKGWVQIAG</sequence>
<gene>
    <name evidence="2" type="primary">US10</name>
</gene>
<reference evidence="2" key="1">
    <citation type="journal article" date="2012" name="Virology">
        <title>Sequence and comparative analysis of the genome of HSV-1 strain McKrae.</title>
        <authorList>
            <person name="Watson G."/>
            <person name="Xu W."/>
            <person name="Reed A."/>
            <person name="Babra B."/>
            <person name="Putman T."/>
            <person name="Wick E."/>
            <person name="Wechsler S.L."/>
            <person name="Rohrmann G.F."/>
            <person name="Jin L."/>
        </authorList>
    </citation>
    <scope>NUCLEOTIDE SEQUENCE</scope>
    <source>
        <strain evidence="2">McKrae</strain>
    </source>
</reference>
<feature type="region of interest" description="Disordered" evidence="1">
    <location>
        <begin position="134"/>
        <end position="161"/>
    </location>
</feature>
<protein>
    <submittedName>
        <fullName evidence="2">Virion protein US10</fullName>
    </submittedName>
</protein>
<feature type="compositionally biased region" description="Basic and acidic residues" evidence="1">
    <location>
        <begin position="46"/>
        <end position="62"/>
    </location>
</feature>
<feature type="compositionally biased region" description="Pro residues" evidence="1">
    <location>
        <begin position="404"/>
        <end position="484"/>
    </location>
</feature>
<feature type="region of interest" description="Disordered" evidence="1">
    <location>
        <begin position="403"/>
        <end position="493"/>
    </location>
</feature>
<dbReference type="MINT" id="I3TCD3"/>
<feature type="region of interest" description="Disordered" evidence="1">
    <location>
        <begin position="20"/>
        <end position="97"/>
    </location>
</feature>
<evidence type="ECO:0000313" key="2">
    <source>
        <dbReference type="EMBL" id="AFK50420.1"/>
    </source>
</evidence>
<dbReference type="IntAct" id="I3TCD3">
    <property type="interactions" value="4"/>
</dbReference>
<dbReference type="EMBL" id="JQ730035">
    <property type="protein sequence ID" value="AFK50420.1"/>
    <property type="molecule type" value="Genomic_DNA"/>
</dbReference>
<name>I3TCD3_HHV1</name>
<accession>I3TCD3</accession>
<organism evidence="2">
    <name type="scientific">Human herpesvirus 1</name>
    <name type="common">HHV-1</name>
    <name type="synonym">Human herpes simplex virus 1</name>
    <dbReference type="NCBI Taxonomy" id="10298"/>
    <lineage>
        <taxon>Viruses</taxon>
        <taxon>Duplodnaviria</taxon>
        <taxon>Heunggongvirae</taxon>
        <taxon>Peploviricota</taxon>
        <taxon>Herviviricetes</taxon>
        <taxon>Herpesvirales</taxon>
        <taxon>Orthoherpesviridae</taxon>
        <taxon>Alphaherpesvirinae</taxon>
        <taxon>Simplexvirus</taxon>
        <taxon>Simplexvirus humanalpha1</taxon>
    </lineage>
</organism>
<evidence type="ECO:0000256" key="1">
    <source>
        <dbReference type="SAM" id="MobiDB-lite"/>
    </source>
</evidence>